<accession>A0A2W5C8Q5</accession>
<evidence type="ECO:0000256" key="3">
    <source>
        <dbReference type="ARBA" id="ARBA00022723"/>
    </source>
</evidence>
<dbReference type="InterPro" id="IPR001486">
    <property type="entry name" value="Hemoglobin_trunc"/>
</dbReference>
<name>A0A2W5C8Q5_9SPHN</name>
<evidence type="ECO:0000256" key="4">
    <source>
        <dbReference type="ARBA" id="ARBA00023004"/>
    </source>
</evidence>
<dbReference type="Proteomes" id="UP000249066">
    <property type="component" value="Unassembled WGS sequence"/>
</dbReference>
<dbReference type="CDD" id="cd08916">
    <property type="entry name" value="TrHb3_P"/>
    <property type="match status" value="1"/>
</dbReference>
<dbReference type="GO" id="GO:0019825">
    <property type="term" value="F:oxygen binding"/>
    <property type="evidence" value="ECO:0007669"/>
    <property type="project" value="InterPro"/>
</dbReference>
<dbReference type="EMBL" id="QFNN01000007">
    <property type="protein sequence ID" value="PZO91575.1"/>
    <property type="molecule type" value="Genomic_DNA"/>
</dbReference>
<evidence type="ECO:0000256" key="1">
    <source>
        <dbReference type="ARBA" id="ARBA00022448"/>
    </source>
</evidence>
<dbReference type="GO" id="GO:0020037">
    <property type="term" value="F:heme binding"/>
    <property type="evidence" value="ECO:0007669"/>
    <property type="project" value="InterPro"/>
</dbReference>
<keyword evidence="4" id="KW-0408">Iron</keyword>
<evidence type="ECO:0000256" key="2">
    <source>
        <dbReference type="ARBA" id="ARBA00022617"/>
    </source>
</evidence>
<keyword evidence="2" id="KW-0349">Heme</keyword>
<dbReference type="InterPro" id="IPR012292">
    <property type="entry name" value="Globin/Proto"/>
</dbReference>
<proteinExistence type="predicted"/>
<dbReference type="AlphaFoldDB" id="A0A2W5C8Q5"/>
<reference evidence="5 6" key="1">
    <citation type="submission" date="2017-08" db="EMBL/GenBank/DDBJ databases">
        <title>Infants hospitalized years apart are colonized by the same room-sourced microbial strains.</title>
        <authorList>
            <person name="Brooks B."/>
            <person name="Olm M.R."/>
            <person name="Firek B.A."/>
            <person name="Baker R."/>
            <person name="Thomas B.C."/>
            <person name="Morowitz M.J."/>
            <person name="Banfield J.F."/>
        </authorList>
    </citation>
    <scope>NUCLEOTIDE SEQUENCE [LARGE SCALE GENOMIC DNA]</scope>
    <source>
        <strain evidence="5">S2_018_000_R2_101</strain>
    </source>
</reference>
<comment type="caution">
    <text evidence="5">The sequence shown here is derived from an EMBL/GenBank/DDBJ whole genome shotgun (WGS) entry which is preliminary data.</text>
</comment>
<evidence type="ECO:0000313" key="5">
    <source>
        <dbReference type="EMBL" id="PZO91575.1"/>
    </source>
</evidence>
<dbReference type="GO" id="GO:0046872">
    <property type="term" value="F:metal ion binding"/>
    <property type="evidence" value="ECO:0007669"/>
    <property type="project" value="UniProtKB-KW"/>
</dbReference>
<keyword evidence="1" id="KW-0813">Transport</keyword>
<dbReference type="Gene3D" id="1.10.490.10">
    <property type="entry name" value="Globins"/>
    <property type="match status" value="1"/>
</dbReference>
<evidence type="ECO:0000313" key="6">
    <source>
        <dbReference type="Proteomes" id="UP000249066"/>
    </source>
</evidence>
<gene>
    <name evidence="5" type="ORF">DI623_02720</name>
</gene>
<sequence>MNSESSNLEERRRAAIAPAIAAGIDEALIRQVVHSFYDEVQRDALIGPVFAERIEDWDAHLSTMCDFWSGVLLMSARYKGRPMQKHFTLPVGSAHFARWIALFTATVKRLCTPEAAAMFVDRAGRIAESFQLGMAHARGEFPTHAGMTATR</sequence>
<protein>
    <submittedName>
        <fullName evidence="5">Preprotein translocase subunit TatC</fullName>
    </submittedName>
</protein>
<organism evidence="5 6">
    <name type="scientific">Sphingomonas sanxanigenens</name>
    <dbReference type="NCBI Taxonomy" id="397260"/>
    <lineage>
        <taxon>Bacteria</taxon>
        <taxon>Pseudomonadati</taxon>
        <taxon>Pseudomonadota</taxon>
        <taxon>Alphaproteobacteria</taxon>
        <taxon>Sphingomonadales</taxon>
        <taxon>Sphingomonadaceae</taxon>
        <taxon>Sphingomonas</taxon>
    </lineage>
</organism>
<dbReference type="SUPFAM" id="SSF46458">
    <property type="entry name" value="Globin-like"/>
    <property type="match status" value="1"/>
</dbReference>
<keyword evidence="3" id="KW-0479">Metal-binding</keyword>
<dbReference type="InterPro" id="IPR009050">
    <property type="entry name" value="Globin-like_sf"/>
</dbReference>
<dbReference type="Pfam" id="PF01152">
    <property type="entry name" value="Bac_globin"/>
    <property type="match status" value="1"/>
</dbReference>